<evidence type="ECO:0000256" key="4">
    <source>
        <dbReference type="ARBA" id="ARBA00022989"/>
    </source>
</evidence>
<name>A0A9X2WCN8_9GAMM</name>
<dbReference type="GO" id="GO:0005886">
    <property type="term" value="C:plasma membrane"/>
    <property type="evidence" value="ECO:0007669"/>
    <property type="project" value="UniProtKB-SubCell"/>
</dbReference>
<keyword evidence="9" id="KW-1185">Reference proteome</keyword>
<feature type="transmembrane region" description="Helical" evidence="6">
    <location>
        <begin position="49"/>
        <end position="69"/>
    </location>
</feature>
<dbReference type="AlphaFoldDB" id="A0A9X2WCN8"/>
<dbReference type="InterPro" id="IPR051791">
    <property type="entry name" value="Pra-immunoreactive"/>
</dbReference>
<evidence type="ECO:0000256" key="1">
    <source>
        <dbReference type="ARBA" id="ARBA00004651"/>
    </source>
</evidence>
<evidence type="ECO:0000313" key="9">
    <source>
        <dbReference type="Proteomes" id="UP001147830"/>
    </source>
</evidence>
<proteinExistence type="predicted"/>
<dbReference type="Proteomes" id="UP001147830">
    <property type="component" value="Unassembled WGS sequence"/>
</dbReference>
<comment type="caution">
    <text evidence="8">The sequence shown here is derived from an EMBL/GenBank/DDBJ whole genome shotgun (WGS) entry which is preliminary data.</text>
</comment>
<feature type="transmembrane region" description="Helical" evidence="6">
    <location>
        <begin position="116"/>
        <end position="133"/>
    </location>
</feature>
<reference evidence="8" key="1">
    <citation type="journal article" date="2022" name="Front. Microbiol.">
        <title>Genome-based taxonomic rearrangement of Oceanobacter-related bacteria including the description of Thalassolituus hydrocarbonoclasticus sp. nov. and Thalassolituus pacificus sp. nov. and emended description of the genus Thalassolituus.</title>
        <authorList>
            <person name="Dong C."/>
            <person name="Wei L."/>
            <person name="Wang J."/>
            <person name="Lai Q."/>
            <person name="Huang Z."/>
            <person name="Shao Z."/>
        </authorList>
    </citation>
    <scope>NUCLEOTIDE SEQUENCE</scope>
    <source>
        <strain evidence="8">59MF3M-4</strain>
    </source>
</reference>
<evidence type="ECO:0000256" key="6">
    <source>
        <dbReference type="SAM" id="Phobius"/>
    </source>
</evidence>
<evidence type="ECO:0000313" key="8">
    <source>
        <dbReference type="EMBL" id="MCT7357686.1"/>
    </source>
</evidence>
<keyword evidence="3 6" id="KW-0812">Transmembrane</keyword>
<dbReference type="EMBL" id="JAOANI010000004">
    <property type="protein sequence ID" value="MCT7357686.1"/>
    <property type="molecule type" value="Genomic_DNA"/>
</dbReference>
<evidence type="ECO:0000256" key="2">
    <source>
        <dbReference type="ARBA" id="ARBA00022475"/>
    </source>
</evidence>
<protein>
    <submittedName>
        <fullName evidence="8">RDD family protein</fullName>
    </submittedName>
</protein>
<keyword evidence="4 6" id="KW-1133">Transmembrane helix</keyword>
<evidence type="ECO:0000256" key="5">
    <source>
        <dbReference type="ARBA" id="ARBA00023136"/>
    </source>
</evidence>
<dbReference type="RefSeq" id="WP_260974621.1">
    <property type="nucleotide sequence ID" value="NZ_JAOANI010000004.1"/>
</dbReference>
<gene>
    <name evidence="8" type="ORF">NYR02_01455</name>
</gene>
<feature type="transmembrane region" description="Helical" evidence="6">
    <location>
        <begin position="15"/>
        <end position="37"/>
    </location>
</feature>
<dbReference type="Pfam" id="PF06271">
    <property type="entry name" value="RDD"/>
    <property type="match status" value="1"/>
</dbReference>
<keyword evidence="2" id="KW-1003">Cell membrane</keyword>
<organism evidence="8 9">
    <name type="scientific">Thalassolituus pacificus</name>
    <dbReference type="NCBI Taxonomy" id="2975440"/>
    <lineage>
        <taxon>Bacteria</taxon>
        <taxon>Pseudomonadati</taxon>
        <taxon>Pseudomonadota</taxon>
        <taxon>Gammaproteobacteria</taxon>
        <taxon>Oceanospirillales</taxon>
        <taxon>Oceanospirillaceae</taxon>
        <taxon>Thalassolituus</taxon>
    </lineage>
</organism>
<reference evidence="8" key="2">
    <citation type="submission" date="2022-08" db="EMBL/GenBank/DDBJ databases">
        <authorList>
            <person name="Dong C."/>
        </authorList>
    </citation>
    <scope>NUCLEOTIDE SEQUENCE</scope>
    <source>
        <strain evidence="8">59MF3M-4</strain>
    </source>
</reference>
<dbReference type="PANTHER" id="PTHR36115">
    <property type="entry name" value="PROLINE-RICH ANTIGEN HOMOLOG-RELATED"/>
    <property type="match status" value="1"/>
</dbReference>
<keyword evidence="5 6" id="KW-0472">Membrane</keyword>
<sequence length="157" mass="17672">MSDQNYPTAPLTRRLAAMAYDGLVLIALYILLGGLLVTAVSKIIGSTEFVRLSPAMSMSVMFTISFLYYSHSWRRGGQTIGMKAWGLKLLNDNNDNNKNSNGRGIQLSQCMLRSGVGFFSLLFAGLGFWWALFDKQQRSWHDMASLTRMVYIPKNMQ</sequence>
<evidence type="ECO:0000256" key="3">
    <source>
        <dbReference type="ARBA" id="ARBA00022692"/>
    </source>
</evidence>
<evidence type="ECO:0000259" key="7">
    <source>
        <dbReference type="Pfam" id="PF06271"/>
    </source>
</evidence>
<comment type="subcellular location">
    <subcellularLocation>
        <location evidence="1">Cell membrane</location>
        <topology evidence="1">Multi-pass membrane protein</topology>
    </subcellularLocation>
</comment>
<accession>A0A9X2WCN8</accession>
<dbReference type="PANTHER" id="PTHR36115:SF10">
    <property type="entry name" value="RDD DOMAIN-CONTAINING PROTEIN"/>
    <property type="match status" value="1"/>
</dbReference>
<dbReference type="InterPro" id="IPR010432">
    <property type="entry name" value="RDD"/>
</dbReference>
<feature type="domain" description="RDD" evidence="7">
    <location>
        <begin position="8"/>
        <end position="144"/>
    </location>
</feature>